<comment type="catalytic activity">
    <reaction evidence="20">
        <text>(2E)-octenoyl-CoA + NADPH + H(+) = octanoyl-CoA + NADP(+)</text>
        <dbReference type="Rhea" id="RHEA:44952"/>
        <dbReference type="ChEBI" id="CHEBI:15378"/>
        <dbReference type="ChEBI" id="CHEBI:57386"/>
        <dbReference type="ChEBI" id="CHEBI:57783"/>
        <dbReference type="ChEBI" id="CHEBI:58349"/>
        <dbReference type="ChEBI" id="CHEBI:62242"/>
    </reaction>
    <physiologicalReaction direction="left-to-right" evidence="20">
        <dbReference type="Rhea" id="RHEA:44953"/>
    </physiologicalReaction>
</comment>
<evidence type="ECO:0000256" key="11">
    <source>
        <dbReference type="ARBA" id="ARBA00037124"/>
    </source>
</evidence>
<evidence type="ECO:0000256" key="12">
    <source>
        <dbReference type="ARBA" id="ARBA00038622"/>
    </source>
</evidence>
<evidence type="ECO:0000256" key="17">
    <source>
        <dbReference type="ARBA" id="ARBA00049108"/>
    </source>
</evidence>
<dbReference type="InterPro" id="IPR002347">
    <property type="entry name" value="SDR_fam"/>
</dbReference>
<sequence length="48" mass="5018">GGKYISRIPVGRFGETSEIADAVVFLASERASYITGTAVNVSGGLLMR</sequence>
<name>A0A0F9FKF7_9ZZZZ</name>
<dbReference type="PANTHER" id="PTHR24317:SF7">
    <property type="entry name" value="PEROXISOMAL TRANS-2-ENOYL-COA REDUCTASE"/>
    <property type="match status" value="1"/>
</dbReference>
<dbReference type="InterPro" id="IPR036291">
    <property type="entry name" value="NAD(P)-bd_dom_sf"/>
</dbReference>
<keyword evidence="5" id="KW-0276">Fatty acid metabolism</keyword>
<keyword evidence="8" id="KW-0443">Lipid metabolism</keyword>
<evidence type="ECO:0000256" key="15">
    <source>
        <dbReference type="ARBA" id="ARBA00047570"/>
    </source>
</evidence>
<dbReference type="GO" id="GO:0019166">
    <property type="term" value="F:trans-2-enoyl-CoA reductase (NADPH) activity"/>
    <property type="evidence" value="ECO:0007669"/>
    <property type="project" value="UniProtKB-EC"/>
</dbReference>
<comment type="catalytic activity">
    <reaction evidence="18">
        <text>a (2E)-enoyl-CoA + NADPH + H(+) = a 2,3-saturated acyl-CoA + NADP(+)</text>
        <dbReference type="Rhea" id="RHEA:33763"/>
        <dbReference type="ChEBI" id="CHEBI:15378"/>
        <dbReference type="ChEBI" id="CHEBI:57783"/>
        <dbReference type="ChEBI" id="CHEBI:58349"/>
        <dbReference type="ChEBI" id="CHEBI:58856"/>
        <dbReference type="ChEBI" id="CHEBI:65111"/>
        <dbReference type="EC" id="1.3.1.38"/>
    </reaction>
    <physiologicalReaction direction="left-to-right" evidence="18">
        <dbReference type="Rhea" id="RHEA:33764"/>
    </physiologicalReaction>
</comment>
<accession>A0A0F9FKF7</accession>
<keyword evidence="10" id="KW-0275">Fatty acid biosynthesis</keyword>
<evidence type="ECO:0000256" key="5">
    <source>
        <dbReference type="ARBA" id="ARBA00022832"/>
    </source>
</evidence>
<evidence type="ECO:0000256" key="1">
    <source>
        <dbReference type="ARBA" id="ARBA00004275"/>
    </source>
</evidence>
<comment type="catalytic activity">
    <reaction evidence="19">
        <text>(2E)-decenoyl-CoA + NADPH + H(+) = decanoyl-CoA + NADP(+)</text>
        <dbReference type="Rhea" id="RHEA:44960"/>
        <dbReference type="ChEBI" id="CHEBI:15378"/>
        <dbReference type="ChEBI" id="CHEBI:57783"/>
        <dbReference type="ChEBI" id="CHEBI:58349"/>
        <dbReference type="ChEBI" id="CHEBI:61406"/>
        <dbReference type="ChEBI" id="CHEBI:61430"/>
    </reaction>
    <physiologicalReaction direction="left-to-right" evidence="19">
        <dbReference type="Rhea" id="RHEA:44961"/>
    </physiologicalReaction>
</comment>
<dbReference type="SUPFAM" id="SSF51735">
    <property type="entry name" value="NAD(P)-binding Rossmann-fold domains"/>
    <property type="match status" value="1"/>
</dbReference>
<gene>
    <name evidence="21" type="ORF">LCGC14_2232370</name>
</gene>
<comment type="pathway">
    <text evidence="2">Lipid metabolism.</text>
</comment>
<proteinExistence type="predicted"/>
<comment type="subunit">
    <text evidence="12">Interacts with PEX5, probably required to target it into peroxisomes.</text>
</comment>
<evidence type="ECO:0000256" key="7">
    <source>
        <dbReference type="ARBA" id="ARBA00023002"/>
    </source>
</evidence>
<evidence type="ECO:0000256" key="10">
    <source>
        <dbReference type="ARBA" id="ARBA00023160"/>
    </source>
</evidence>
<dbReference type="Pfam" id="PF13561">
    <property type="entry name" value="adh_short_C2"/>
    <property type="match status" value="1"/>
</dbReference>
<dbReference type="InterPro" id="IPR052388">
    <property type="entry name" value="Peroxisomal_t2-enoyl-CoA_red"/>
</dbReference>
<evidence type="ECO:0000256" key="19">
    <source>
        <dbReference type="ARBA" id="ARBA00049386"/>
    </source>
</evidence>
<protein>
    <recommendedName>
        <fullName evidence="14">Peroxisomal trans-2-enoyl-CoA reductase</fullName>
        <ecNumber evidence="13">1.3.1.38</ecNumber>
    </recommendedName>
</protein>
<evidence type="ECO:0000256" key="16">
    <source>
        <dbReference type="ARBA" id="ARBA00048686"/>
    </source>
</evidence>
<comment type="subcellular location">
    <subcellularLocation>
        <location evidence="1">Peroxisome</location>
    </subcellularLocation>
</comment>
<evidence type="ECO:0000256" key="2">
    <source>
        <dbReference type="ARBA" id="ARBA00005189"/>
    </source>
</evidence>
<comment type="catalytic activity">
    <reaction evidence="17">
        <text>(2E)-hexenoyl-CoA + NADPH + H(+) = hexanoyl-CoA + NADP(+)</text>
        <dbReference type="Rhea" id="RHEA:44956"/>
        <dbReference type="ChEBI" id="CHEBI:15378"/>
        <dbReference type="ChEBI" id="CHEBI:57783"/>
        <dbReference type="ChEBI" id="CHEBI:58349"/>
        <dbReference type="ChEBI" id="CHEBI:62077"/>
        <dbReference type="ChEBI" id="CHEBI:62620"/>
    </reaction>
    <physiologicalReaction direction="left-to-right" evidence="17">
        <dbReference type="Rhea" id="RHEA:44957"/>
    </physiologicalReaction>
</comment>
<dbReference type="GO" id="GO:0006633">
    <property type="term" value="P:fatty acid biosynthetic process"/>
    <property type="evidence" value="ECO:0007669"/>
    <property type="project" value="UniProtKB-KW"/>
</dbReference>
<evidence type="ECO:0000256" key="9">
    <source>
        <dbReference type="ARBA" id="ARBA00023140"/>
    </source>
</evidence>
<evidence type="ECO:0000256" key="6">
    <source>
        <dbReference type="ARBA" id="ARBA00022857"/>
    </source>
</evidence>
<evidence type="ECO:0000256" key="4">
    <source>
        <dbReference type="ARBA" id="ARBA00022553"/>
    </source>
</evidence>
<keyword evidence="3" id="KW-0444">Lipid biosynthesis</keyword>
<evidence type="ECO:0000256" key="3">
    <source>
        <dbReference type="ARBA" id="ARBA00022516"/>
    </source>
</evidence>
<reference evidence="21" key="1">
    <citation type="journal article" date="2015" name="Nature">
        <title>Complex archaea that bridge the gap between prokaryotes and eukaryotes.</title>
        <authorList>
            <person name="Spang A."/>
            <person name="Saw J.H."/>
            <person name="Jorgensen S.L."/>
            <person name="Zaremba-Niedzwiedzka K."/>
            <person name="Martijn J."/>
            <person name="Lind A.E."/>
            <person name="van Eijk R."/>
            <person name="Schleper C."/>
            <person name="Guy L."/>
            <person name="Ettema T.J."/>
        </authorList>
    </citation>
    <scope>NUCLEOTIDE SEQUENCE</scope>
</reference>
<feature type="non-terminal residue" evidence="21">
    <location>
        <position position="1"/>
    </location>
</feature>
<comment type="catalytic activity">
    <reaction evidence="16">
        <text>(2E)-tetradecenoyl-CoA + NADPH + H(+) = tetradecanoyl-CoA + NADP(+)</text>
        <dbReference type="Rhea" id="RHEA:44968"/>
        <dbReference type="ChEBI" id="CHEBI:15378"/>
        <dbReference type="ChEBI" id="CHEBI:57385"/>
        <dbReference type="ChEBI" id="CHEBI:57783"/>
        <dbReference type="ChEBI" id="CHEBI:58349"/>
        <dbReference type="ChEBI" id="CHEBI:61405"/>
    </reaction>
    <physiologicalReaction direction="left-to-right" evidence="16">
        <dbReference type="Rhea" id="RHEA:44969"/>
    </physiologicalReaction>
</comment>
<comment type="function">
    <text evidence="11">Participates in chain elongation of fatty acids. Catalyzes the reduction of trans-2-enoyl-CoAs of varying chain lengths from 6:1 to 16:1, having maximum activity with 10:1 CoA. Has no 2,4-dienoyl-CoA reductase activity.</text>
</comment>
<dbReference type="EMBL" id="LAZR01030062">
    <property type="protein sequence ID" value="KKL57745.1"/>
    <property type="molecule type" value="Genomic_DNA"/>
</dbReference>
<organism evidence="21">
    <name type="scientific">marine sediment metagenome</name>
    <dbReference type="NCBI Taxonomy" id="412755"/>
    <lineage>
        <taxon>unclassified sequences</taxon>
        <taxon>metagenomes</taxon>
        <taxon>ecological metagenomes</taxon>
    </lineage>
</organism>
<dbReference type="PANTHER" id="PTHR24317">
    <property type="entry name" value="PEROXISOMAL TRANS-2-ENOYL-COA REDUCTASE"/>
    <property type="match status" value="1"/>
</dbReference>
<dbReference type="Gene3D" id="3.40.50.720">
    <property type="entry name" value="NAD(P)-binding Rossmann-like Domain"/>
    <property type="match status" value="1"/>
</dbReference>
<comment type="catalytic activity">
    <reaction evidence="15">
        <text>(2E)-dodecenoyl-CoA + NADPH + H(+) = dodecanoyl-CoA + NADP(+)</text>
        <dbReference type="Rhea" id="RHEA:44964"/>
        <dbReference type="ChEBI" id="CHEBI:15378"/>
        <dbReference type="ChEBI" id="CHEBI:57330"/>
        <dbReference type="ChEBI" id="CHEBI:57375"/>
        <dbReference type="ChEBI" id="CHEBI:57783"/>
        <dbReference type="ChEBI" id="CHEBI:58349"/>
    </reaction>
    <physiologicalReaction direction="left-to-right" evidence="15">
        <dbReference type="Rhea" id="RHEA:44965"/>
    </physiologicalReaction>
</comment>
<evidence type="ECO:0000256" key="13">
    <source>
        <dbReference type="ARBA" id="ARBA00038849"/>
    </source>
</evidence>
<evidence type="ECO:0000256" key="14">
    <source>
        <dbReference type="ARBA" id="ARBA00041063"/>
    </source>
</evidence>
<evidence type="ECO:0000256" key="20">
    <source>
        <dbReference type="ARBA" id="ARBA00049559"/>
    </source>
</evidence>
<dbReference type="EC" id="1.3.1.38" evidence="13"/>
<dbReference type="AlphaFoldDB" id="A0A0F9FKF7"/>
<dbReference type="GO" id="GO:0005777">
    <property type="term" value="C:peroxisome"/>
    <property type="evidence" value="ECO:0007669"/>
    <property type="project" value="UniProtKB-SubCell"/>
</dbReference>
<keyword evidence="4" id="KW-0597">Phosphoprotein</keyword>
<evidence type="ECO:0000256" key="18">
    <source>
        <dbReference type="ARBA" id="ARBA00049251"/>
    </source>
</evidence>
<evidence type="ECO:0000256" key="8">
    <source>
        <dbReference type="ARBA" id="ARBA00023098"/>
    </source>
</evidence>
<keyword evidence="7" id="KW-0560">Oxidoreductase</keyword>
<comment type="caution">
    <text evidence="21">The sequence shown here is derived from an EMBL/GenBank/DDBJ whole genome shotgun (WGS) entry which is preliminary data.</text>
</comment>
<keyword evidence="9" id="KW-0576">Peroxisome</keyword>
<keyword evidence="6" id="KW-0521">NADP</keyword>
<evidence type="ECO:0000313" key="21">
    <source>
        <dbReference type="EMBL" id="KKL57745.1"/>
    </source>
</evidence>